<comment type="caution">
    <text evidence="1">The sequence shown here is derived from an EMBL/GenBank/DDBJ whole genome shotgun (WGS) entry which is preliminary data.</text>
</comment>
<name>A0A823JEJ9_LISMN</name>
<sequence>MDKRETAGWILGMLEAVSICLQAGDETIAMEILKRGEIKRYEAEESDFITFEEIDEYIESMKPDLPDWYLNKMNENSEDDCMENMKQYEIKTIENGWTRLENYRDGYVVAIKAFQGICVNITNFSSSSLHGYSIDDLEKDTGDWSYIFDEQLLARVDGEDELKAVLEKYHLTEAEIAEVLSYDFDNRNSESYEIQAKQILDYMKNNQ</sequence>
<gene>
    <name evidence="1" type="ORF">CW895_14580</name>
</gene>
<proteinExistence type="predicted"/>
<reference evidence="1 2" key="1">
    <citation type="submission" date="2019-04" db="EMBL/GenBank/DDBJ databases">
        <authorList>
            <consortium name="GenomeTrakr network: Whole genome sequencing for foodborne pathogen traceback"/>
        </authorList>
    </citation>
    <scope>NUCLEOTIDE SEQUENCE [LARGE SCALE GENOMIC DNA]</scope>
    <source>
        <strain evidence="1 2">CFSAN072502</strain>
    </source>
</reference>
<dbReference type="EMBL" id="AABEKN010000008">
    <property type="protein sequence ID" value="EAG9355018.1"/>
    <property type="molecule type" value="Genomic_DNA"/>
</dbReference>
<protein>
    <submittedName>
        <fullName evidence="1">Uncharacterized protein</fullName>
    </submittedName>
</protein>
<dbReference type="AlphaFoldDB" id="A0A823JEJ9"/>
<organism evidence="1 2">
    <name type="scientific">Listeria monocytogenes</name>
    <dbReference type="NCBI Taxonomy" id="1639"/>
    <lineage>
        <taxon>Bacteria</taxon>
        <taxon>Bacillati</taxon>
        <taxon>Bacillota</taxon>
        <taxon>Bacilli</taxon>
        <taxon>Bacillales</taxon>
        <taxon>Listeriaceae</taxon>
        <taxon>Listeria</taxon>
    </lineage>
</organism>
<dbReference type="Proteomes" id="UP000524387">
    <property type="component" value="Unassembled WGS sequence"/>
</dbReference>
<evidence type="ECO:0000313" key="1">
    <source>
        <dbReference type="EMBL" id="EAG9355018.1"/>
    </source>
</evidence>
<dbReference type="RefSeq" id="WP_003740258.1">
    <property type="nucleotide sequence ID" value="NZ_CP090058.1"/>
</dbReference>
<accession>A0A823JEJ9</accession>
<evidence type="ECO:0000313" key="2">
    <source>
        <dbReference type="Proteomes" id="UP000524387"/>
    </source>
</evidence>